<reference evidence="2 3" key="1">
    <citation type="journal article" date="2012" name="Int. J. Syst. Evol. Microbiol.">
        <title>Characterization of Tetragenococcus strains from sugar thick juice reveals a novel species, Tetragenococcus osmophilus sp. nov., and divides Tetragenococcus halophilus into two subspecies, T. halophilus subsp. halophilus subsp. nov. and T. halophilus subsp. flandriensis subsp. nov.</title>
        <authorList>
            <person name="Juste A."/>
            <person name="Van Trappen S."/>
            <person name="Verreth C."/>
            <person name="Cleenwerck I."/>
            <person name="De Vos P."/>
            <person name="Lievens B."/>
            <person name="Willems K.A."/>
        </authorList>
    </citation>
    <scope>NUCLEOTIDE SEQUENCE [LARGE SCALE GENOMIC DNA]</scope>
    <source>
        <strain evidence="2 3">LMG 26042</strain>
    </source>
</reference>
<dbReference type="Proteomes" id="UP000280475">
    <property type="component" value="Chromosome"/>
</dbReference>
<accession>A0A3G5FKX8</accession>
<name>A0A3G5FKX8_TETHA</name>
<feature type="compositionally biased region" description="Polar residues" evidence="1">
    <location>
        <begin position="48"/>
        <end position="58"/>
    </location>
</feature>
<evidence type="ECO:0000313" key="2">
    <source>
        <dbReference type="EMBL" id="AYW50788.1"/>
    </source>
</evidence>
<dbReference type="EMBL" id="CP027768">
    <property type="protein sequence ID" value="AYW50788.1"/>
    <property type="molecule type" value="Genomic_DNA"/>
</dbReference>
<gene>
    <name evidence="2" type="ORF">C7H83_10070</name>
</gene>
<feature type="region of interest" description="Disordered" evidence="1">
    <location>
        <begin position="28"/>
        <end position="65"/>
    </location>
</feature>
<evidence type="ECO:0000256" key="1">
    <source>
        <dbReference type="SAM" id="MobiDB-lite"/>
    </source>
</evidence>
<organism evidence="2 3">
    <name type="scientific">Tetragenococcus halophilus</name>
    <name type="common">Pediococcus halophilus</name>
    <dbReference type="NCBI Taxonomy" id="51669"/>
    <lineage>
        <taxon>Bacteria</taxon>
        <taxon>Bacillati</taxon>
        <taxon>Bacillota</taxon>
        <taxon>Bacilli</taxon>
        <taxon>Lactobacillales</taxon>
        <taxon>Enterococcaceae</taxon>
        <taxon>Tetragenococcus</taxon>
    </lineage>
</organism>
<dbReference type="RefSeq" id="WP_103893031.1">
    <property type="nucleotide sequence ID" value="NZ_CP027768.1"/>
</dbReference>
<evidence type="ECO:0000313" key="3">
    <source>
        <dbReference type="Proteomes" id="UP000280475"/>
    </source>
</evidence>
<dbReference type="AlphaFoldDB" id="A0A3G5FKX8"/>
<proteinExistence type="predicted"/>
<dbReference type="Gene3D" id="3.30.1910.20">
    <property type="entry name" value="asparaginyl-tRNA synthetase, N-terminal domain"/>
    <property type="match status" value="1"/>
</dbReference>
<dbReference type="SUPFAM" id="SSF51126">
    <property type="entry name" value="Pectin lyase-like"/>
    <property type="match status" value="1"/>
</dbReference>
<dbReference type="InterPro" id="IPR011050">
    <property type="entry name" value="Pectin_lyase_fold/virulence"/>
</dbReference>
<sequence length="340" mass="37473">MGLTKLVKNRISSEWKDIFNHNVEQLERKQEENQTSHKATNKRIDNLVLSSGGDSPNEVTDARTDTSGTIHDTLKARIDAGENLTEEEMRAVNEKLSNQHAEIKQLNKTIAELYGGEGGTIDLYVSDERGNDTTADGTEEKPFKTIQGAVNGIPLMNTSSFYIHVEPGSYLEDVEITRILSARLEIVATNNNVTNARKEDTGCYVRSITFTYCNMYCSVRGITQTDVQNSPGHFIYFTGTKYGVISNCRAATNTKNISGYLAFGFNTSTTGHVFDDYIANQYYAVKATFGAVARVANSCTGSGNNVLYHVEGSTIYIGQTMQLQGATEKEWEYGGQVLGL</sequence>
<protein>
    <submittedName>
        <fullName evidence="2">Uncharacterized protein</fullName>
    </submittedName>
</protein>